<comment type="subcellular location">
    <subcellularLocation>
        <location evidence="8">Cytoplasm</location>
    </subcellularLocation>
</comment>
<dbReference type="GO" id="GO:0003992">
    <property type="term" value="F:N2-acetyl-L-ornithine:2-oxoglutarate 5-aminotransferase activity"/>
    <property type="evidence" value="ECO:0007669"/>
    <property type="project" value="UniProtKB-UniRule"/>
</dbReference>
<feature type="binding site" evidence="8">
    <location>
        <position position="283"/>
    </location>
    <ligand>
        <name>pyridoxal 5'-phosphate</name>
        <dbReference type="ChEBI" id="CHEBI:597326"/>
    </ligand>
</feature>
<comment type="similarity">
    <text evidence="8">Belongs to the class-III pyridoxal-phosphate-dependent aminotransferase family. ArgD subfamily.</text>
</comment>
<comment type="subunit">
    <text evidence="8">Homodimer.</text>
</comment>
<dbReference type="NCBIfam" id="NF002325">
    <property type="entry name" value="PRK01278.1"/>
    <property type="match status" value="1"/>
</dbReference>
<feature type="binding site" evidence="8">
    <location>
        <position position="143"/>
    </location>
    <ligand>
        <name>N(2)-acetyl-L-ornithine</name>
        <dbReference type="ChEBI" id="CHEBI:57805"/>
    </ligand>
</feature>
<keyword evidence="3 8" id="KW-0032">Aminotransferase</keyword>
<comment type="catalytic activity">
    <reaction evidence="8">
        <text>N(2)-acetyl-L-ornithine + 2-oxoglutarate = N-acetyl-L-glutamate 5-semialdehyde + L-glutamate</text>
        <dbReference type="Rhea" id="RHEA:18049"/>
        <dbReference type="ChEBI" id="CHEBI:16810"/>
        <dbReference type="ChEBI" id="CHEBI:29123"/>
        <dbReference type="ChEBI" id="CHEBI:29985"/>
        <dbReference type="ChEBI" id="CHEBI:57805"/>
        <dbReference type="EC" id="2.6.1.11"/>
    </reaction>
</comment>
<evidence type="ECO:0000256" key="3">
    <source>
        <dbReference type="ARBA" id="ARBA00022576"/>
    </source>
</evidence>
<dbReference type="NCBIfam" id="TIGR03246">
    <property type="entry name" value="arg_catab_astC"/>
    <property type="match status" value="1"/>
</dbReference>
<comment type="cofactor">
    <cofactor evidence="8">
        <name>pyridoxal 5'-phosphate</name>
        <dbReference type="ChEBI" id="CHEBI:597326"/>
    </cofactor>
    <text evidence="8">Binds 1 pyridoxal phosphate per subunit.</text>
</comment>
<protein>
    <recommendedName>
        <fullName evidence="8">Acetylornithine/succinyldiaminopimelate aminotransferase</fullName>
        <shortName evidence="8">ACOAT</shortName>
        <shortName evidence="8">DapATase</shortName>
        <shortName evidence="8">Succinyldiaminopimelate transferase</shortName>
        <ecNumber evidence="8">2.6.1.11</ecNumber>
        <ecNumber evidence="8">2.6.1.17</ecNumber>
    </recommendedName>
</protein>
<comment type="pathway">
    <text evidence="8">Amino-acid biosynthesis; L-lysine biosynthesis via DAP pathway; LL-2,6-diaminopimelate from (S)-tetrahydrodipicolinate (succinylase route): step 2/3.</text>
</comment>
<dbReference type="PANTHER" id="PTHR11986">
    <property type="entry name" value="AMINOTRANSFERASE CLASS III"/>
    <property type="match status" value="1"/>
</dbReference>
<dbReference type="NCBIfam" id="NF009047">
    <property type="entry name" value="PRK12381.1"/>
    <property type="match status" value="1"/>
</dbReference>
<keyword evidence="6 8" id="KW-0663">Pyridoxal phosphate</keyword>
<dbReference type="NCBIfam" id="NF003468">
    <property type="entry name" value="PRK05093.1"/>
    <property type="match status" value="1"/>
</dbReference>
<dbReference type="UniPathway" id="UPA00034">
    <property type="reaction ID" value="UER00020"/>
</dbReference>
<dbReference type="PIRSF" id="PIRSF000521">
    <property type="entry name" value="Transaminase_4ab_Lys_Orn"/>
    <property type="match status" value="1"/>
</dbReference>
<dbReference type="EMBL" id="CP034752">
    <property type="protein sequence ID" value="QBH98238.1"/>
    <property type="molecule type" value="Genomic_DNA"/>
</dbReference>
<dbReference type="InterPro" id="IPR050103">
    <property type="entry name" value="Class-III_PLP-dep_AT"/>
</dbReference>
<dbReference type="PROSITE" id="PS00600">
    <property type="entry name" value="AA_TRANSFER_CLASS_3"/>
    <property type="match status" value="1"/>
</dbReference>
<dbReference type="UniPathway" id="UPA00068">
    <property type="reaction ID" value="UER00109"/>
</dbReference>
<dbReference type="InterPro" id="IPR004636">
    <property type="entry name" value="AcOrn/SuccOrn_fam"/>
</dbReference>
<keyword evidence="5 8" id="KW-0808">Transferase</keyword>
<organism evidence="9 10">
    <name type="scientific">Limnobaculum zhutongyuii</name>
    <dbReference type="NCBI Taxonomy" id="2498113"/>
    <lineage>
        <taxon>Bacteria</taxon>
        <taxon>Pseudomonadati</taxon>
        <taxon>Pseudomonadota</taxon>
        <taxon>Gammaproteobacteria</taxon>
        <taxon>Enterobacterales</taxon>
        <taxon>Budviciaceae</taxon>
        <taxon>Limnobaculum</taxon>
    </lineage>
</organism>
<evidence type="ECO:0000313" key="10">
    <source>
        <dbReference type="Proteomes" id="UP000293154"/>
    </source>
</evidence>
<dbReference type="GO" id="GO:0009089">
    <property type="term" value="P:lysine biosynthetic process via diaminopimelate"/>
    <property type="evidence" value="ECO:0007669"/>
    <property type="project" value="UniProtKB-UniRule"/>
</dbReference>
<evidence type="ECO:0000256" key="2">
    <source>
        <dbReference type="ARBA" id="ARBA00022571"/>
    </source>
</evidence>
<sequence length="408" mass="44260">MDSNSSVNRNTFDNVMLPVYAPAAFVPVKGKGSRVWDQQGNEYIDFSSGIAVTALGHCHPALVKALNTQGEMIWHTSNLFTNEPALRLARKLIDSTFADRVFFANSGAEANEAAFKLARRYAITRHSPYKTKIIAFNNAFHGRTLFTVSVGGQPKYSDGFGPKPADIVHIPFNDLDAVKAVIDDHTCAVVLEPIQGEGGITPVDAEFLRGVRELCDQYKALLVFDEVQSGMGRTGSLFTYMQYGIVPDILTSAKALGGGFPISAMLTTDDVAQVMEPGVHGTTYGGNPLACAVAEAAFDVINTPEVLSGVQSRYEYIVTRLEEINQLYHVFTDIRGLGLLIGAELQPGYQGMAREFLAAAVENGLMLLNAGPNVIRFAPSLVIPEKDLQQGMDCFEKAVKQMVEAKGK</sequence>
<dbReference type="InterPro" id="IPR015421">
    <property type="entry name" value="PyrdxlP-dep_Trfase_major"/>
</dbReference>
<dbReference type="CDD" id="cd00610">
    <property type="entry name" value="OAT_like"/>
    <property type="match status" value="1"/>
</dbReference>
<evidence type="ECO:0000256" key="8">
    <source>
        <dbReference type="HAMAP-Rule" id="MF_01107"/>
    </source>
</evidence>
<keyword evidence="4 8" id="KW-0028">Amino-acid biosynthesis</keyword>
<evidence type="ECO:0000313" key="9">
    <source>
        <dbReference type="EMBL" id="QBH98238.1"/>
    </source>
</evidence>
<feature type="binding site" evidence="8">
    <location>
        <begin position="225"/>
        <end position="228"/>
    </location>
    <ligand>
        <name>pyridoxal 5'-phosphate</name>
        <dbReference type="ChEBI" id="CHEBI:597326"/>
    </ligand>
</feature>
<dbReference type="RefSeq" id="WP_130593166.1">
    <property type="nucleotide sequence ID" value="NZ_CP034752.1"/>
</dbReference>
<dbReference type="InterPro" id="IPR015424">
    <property type="entry name" value="PyrdxlP-dep_Trfase"/>
</dbReference>
<evidence type="ECO:0000256" key="6">
    <source>
        <dbReference type="ARBA" id="ARBA00022898"/>
    </source>
</evidence>
<dbReference type="NCBIfam" id="TIGR00707">
    <property type="entry name" value="argD"/>
    <property type="match status" value="1"/>
</dbReference>
<feature type="modified residue" description="N6-(pyridoxal phosphate)lysine" evidence="8">
    <location>
        <position position="254"/>
    </location>
</feature>
<keyword evidence="1 8" id="KW-0963">Cytoplasm</keyword>
<dbReference type="InterPro" id="IPR049704">
    <property type="entry name" value="Aminotrans_3_PPA_site"/>
</dbReference>
<dbReference type="SUPFAM" id="SSF53383">
    <property type="entry name" value="PLP-dependent transferases"/>
    <property type="match status" value="1"/>
</dbReference>
<keyword evidence="10" id="KW-1185">Reference proteome</keyword>
<gene>
    <name evidence="8" type="primary">argD</name>
    <name evidence="8" type="synonym">dapC</name>
    <name evidence="9" type="ORF">EKN56_18690</name>
</gene>
<evidence type="ECO:0000256" key="1">
    <source>
        <dbReference type="ARBA" id="ARBA00022490"/>
    </source>
</evidence>
<evidence type="ECO:0000256" key="5">
    <source>
        <dbReference type="ARBA" id="ARBA00022679"/>
    </source>
</evidence>
<dbReference type="Gene3D" id="3.90.1150.10">
    <property type="entry name" value="Aspartate Aminotransferase, domain 1"/>
    <property type="match status" value="1"/>
</dbReference>
<dbReference type="InterPro" id="IPR017652">
    <property type="entry name" value="Ac/SucOrn_transaminase_bac"/>
</dbReference>
<feature type="binding site" evidence="8">
    <location>
        <position position="140"/>
    </location>
    <ligand>
        <name>pyridoxal 5'-phosphate</name>
        <dbReference type="ChEBI" id="CHEBI:597326"/>
    </ligand>
</feature>
<dbReference type="Proteomes" id="UP000293154">
    <property type="component" value="Chromosome"/>
</dbReference>
<dbReference type="InterPro" id="IPR005814">
    <property type="entry name" value="Aminotrans_3"/>
</dbReference>
<dbReference type="FunFam" id="3.40.640.10:FF:000004">
    <property type="entry name" value="Acetylornithine aminotransferase"/>
    <property type="match status" value="1"/>
</dbReference>
<dbReference type="GO" id="GO:0006526">
    <property type="term" value="P:L-arginine biosynthetic process"/>
    <property type="evidence" value="ECO:0007669"/>
    <property type="project" value="UniProtKB-UniRule"/>
</dbReference>
<dbReference type="EC" id="2.6.1.17" evidence="8"/>
<accession>A0A411WPX0</accession>
<keyword evidence="2 8" id="KW-0055">Arginine biosynthesis</keyword>
<comment type="function">
    <text evidence="8">Involved in both the arginine and lysine biosynthetic pathways.</text>
</comment>
<feature type="binding site" evidence="8">
    <location>
        <begin position="107"/>
        <end position="108"/>
    </location>
    <ligand>
        <name>pyridoxal 5'-phosphate</name>
        <dbReference type="ChEBI" id="CHEBI:597326"/>
    </ligand>
</feature>
<dbReference type="GO" id="GO:0042802">
    <property type="term" value="F:identical protein binding"/>
    <property type="evidence" value="ECO:0007669"/>
    <property type="project" value="TreeGrafter"/>
</dbReference>
<dbReference type="HAMAP" id="MF_01107">
    <property type="entry name" value="ArgD_aminotrans_3"/>
    <property type="match status" value="1"/>
</dbReference>
<dbReference type="GO" id="GO:0009016">
    <property type="term" value="F:succinyldiaminopimelate transaminase activity"/>
    <property type="evidence" value="ECO:0007669"/>
    <property type="project" value="UniProtKB-UniRule"/>
</dbReference>
<dbReference type="AlphaFoldDB" id="A0A411WPX0"/>
<name>A0A411WPX0_9GAMM</name>
<evidence type="ECO:0000256" key="7">
    <source>
        <dbReference type="ARBA" id="ARBA00023154"/>
    </source>
</evidence>
<dbReference type="PANTHER" id="PTHR11986:SF122">
    <property type="entry name" value="ACETYLORNITHINE_SUCCINYLDIAMINOPIMELATE AMINOTRANSFERASE"/>
    <property type="match status" value="1"/>
</dbReference>
<evidence type="ECO:0000256" key="4">
    <source>
        <dbReference type="ARBA" id="ARBA00022605"/>
    </source>
</evidence>
<dbReference type="InterPro" id="IPR015422">
    <property type="entry name" value="PyrdxlP-dep_Trfase_small"/>
</dbReference>
<dbReference type="GO" id="GO:0030170">
    <property type="term" value="F:pyridoxal phosphate binding"/>
    <property type="evidence" value="ECO:0007669"/>
    <property type="project" value="InterPro"/>
</dbReference>
<dbReference type="OrthoDB" id="9801052at2"/>
<proteinExistence type="inferred from homology"/>
<dbReference type="EC" id="2.6.1.11" evidence="8"/>
<reference evidence="9 10" key="1">
    <citation type="submission" date="2019-03" db="EMBL/GenBank/DDBJ databases">
        <title>Pragia sp. nov. isolated from the gut tract of Carduelis flavirostris.</title>
        <authorList>
            <person name="Ge Y."/>
        </authorList>
    </citation>
    <scope>NUCLEOTIDE SEQUENCE [LARGE SCALE GENOMIC DNA]</scope>
    <source>
        <strain evidence="9 10">CF-458</strain>
    </source>
</reference>
<dbReference type="Gene3D" id="3.40.640.10">
    <property type="entry name" value="Type I PLP-dependent aspartate aminotransferase-like (Major domain)"/>
    <property type="match status" value="1"/>
</dbReference>
<feature type="binding site" evidence="8">
    <location>
        <position position="282"/>
    </location>
    <ligand>
        <name>N(2)-acetyl-L-ornithine</name>
        <dbReference type="ChEBI" id="CHEBI:57805"/>
    </ligand>
</feature>
<dbReference type="KEGG" id="prag:EKN56_18690"/>
<keyword evidence="7 8" id="KW-0457">Lysine biosynthesis</keyword>
<comment type="catalytic activity">
    <reaction evidence="8">
        <text>N-succinyl-(2S,6S)-2,6-diaminopimelate + 2-oxoglutarate = (S)-2-succinylamino-6-oxoheptanedioate + L-glutamate</text>
        <dbReference type="Rhea" id="RHEA:11960"/>
        <dbReference type="ChEBI" id="CHEBI:15685"/>
        <dbReference type="ChEBI" id="CHEBI:16810"/>
        <dbReference type="ChEBI" id="CHEBI:29985"/>
        <dbReference type="ChEBI" id="CHEBI:58087"/>
        <dbReference type="EC" id="2.6.1.17"/>
    </reaction>
</comment>
<dbReference type="GO" id="GO:0005737">
    <property type="term" value="C:cytoplasm"/>
    <property type="evidence" value="ECO:0007669"/>
    <property type="project" value="UniProtKB-SubCell"/>
</dbReference>
<comment type="pathway">
    <text evidence="8">Amino-acid biosynthesis; L-arginine biosynthesis; N(2)-acetyl-L-ornithine from L-glutamate: step 4/4.</text>
</comment>
<dbReference type="Pfam" id="PF00202">
    <property type="entry name" value="Aminotran_3"/>
    <property type="match status" value="1"/>
</dbReference>